<organism evidence="8 9">
    <name type="scientific">Rhodospirillum rubrum (strain ATCC 11170 / ATH 1.1.1 / DSM 467 / LMG 4362 / NCIMB 8255 / S1)</name>
    <dbReference type="NCBI Taxonomy" id="269796"/>
    <lineage>
        <taxon>Bacteria</taxon>
        <taxon>Pseudomonadati</taxon>
        <taxon>Pseudomonadota</taxon>
        <taxon>Alphaproteobacteria</taxon>
        <taxon>Rhodospirillales</taxon>
        <taxon>Rhodospirillaceae</taxon>
        <taxon>Rhodospirillum</taxon>
    </lineage>
</organism>
<dbReference type="Pfam" id="PF00132">
    <property type="entry name" value="Hexapep"/>
    <property type="match status" value="3"/>
</dbReference>
<keyword evidence="5 7" id="KW-0443">Lipid metabolism</keyword>
<evidence type="ECO:0000256" key="7">
    <source>
        <dbReference type="HAMAP-Rule" id="MF_00523"/>
    </source>
</evidence>
<dbReference type="InterPro" id="IPR018357">
    <property type="entry name" value="Hexapep_transf_CS"/>
</dbReference>
<dbReference type="NCBIfam" id="TIGR01853">
    <property type="entry name" value="lipid_A_lpxD"/>
    <property type="match status" value="1"/>
</dbReference>
<keyword evidence="6 7" id="KW-0012">Acyltransferase</keyword>
<dbReference type="CDD" id="cd03352">
    <property type="entry name" value="LbH_LpxD"/>
    <property type="match status" value="1"/>
</dbReference>
<dbReference type="KEGG" id="rru:Rru_A0043"/>
<evidence type="ECO:0000256" key="3">
    <source>
        <dbReference type="ARBA" id="ARBA00022679"/>
    </source>
</evidence>
<reference evidence="8 9" key="1">
    <citation type="journal article" date="2011" name="Stand. Genomic Sci.">
        <title>Complete genome sequence of Rhodospirillum rubrum type strain (S1).</title>
        <authorList>
            <person name="Munk A.C."/>
            <person name="Copeland A."/>
            <person name="Lucas S."/>
            <person name="Lapidus A."/>
            <person name="Del Rio T.G."/>
            <person name="Barry K."/>
            <person name="Detter J.C."/>
            <person name="Hammon N."/>
            <person name="Israni S."/>
            <person name="Pitluck S."/>
            <person name="Brettin T."/>
            <person name="Bruce D."/>
            <person name="Han C."/>
            <person name="Tapia R."/>
            <person name="Gilna P."/>
            <person name="Schmutz J."/>
            <person name="Larimer F."/>
            <person name="Land M."/>
            <person name="Kyrpides N.C."/>
            <person name="Mavromatis K."/>
            <person name="Richardson P."/>
            <person name="Rohde M."/>
            <person name="Goker M."/>
            <person name="Klenk H.P."/>
            <person name="Zhang Y."/>
            <person name="Roberts G.P."/>
            <person name="Reslewic S."/>
            <person name="Schwartz D.C."/>
        </authorList>
    </citation>
    <scope>NUCLEOTIDE SEQUENCE [LARGE SCALE GENOMIC DNA]</scope>
    <source>
        <strain evidence="9">ATCC 11170 / ATH 1.1.1 / DSM 467 / LMG 4362 / NCIMB 8255 / S1</strain>
    </source>
</reference>
<dbReference type="EC" id="2.3.1.191" evidence="7"/>
<dbReference type="HAMAP" id="MF_00523">
    <property type="entry name" value="LpxD"/>
    <property type="match status" value="1"/>
</dbReference>
<dbReference type="Proteomes" id="UP000001929">
    <property type="component" value="Chromosome"/>
</dbReference>
<dbReference type="GO" id="GO:0016020">
    <property type="term" value="C:membrane"/>
    <property type="evidence" value="ECO:0007669"/>
    <property type="project" value="GOC"/>
</dbReference>
<evidence type="ECO:0000256" key="1">
    <source>
        <dbReference type="ARBA" id="ARBA00022516"/>
    </source>
</evidence>
<dbReference type="EnsemblBacteria" id="ABC20848">
    <property type="protein sequence ID" value="ABC20848"/>
    <property type="gene ID" value="Rru_A0043"/>
</dbReference>
<gene>
    <name evidence="7" type="primary">lpxD</name>
    <name evidence="8" type="ordered locus">Rru_A0043</name>
</gene>
<dbReference type="SUPFAM" id="SSF51161">
    <property type="entry name" value="Trimeric LpxA-like enzymes"/>
    <property type="match status" value="1"/>
</dbReference>
<comment type="catalytic activity">
    <reaction evidence="7">
        <text>a UDP-3-O-[(3R)-3-hydroxyacyl]-alpha-D-glucosamine + a (3R)-hydroxyacyl-[ACP] = a UDP-2-N,3-O-bis[(3R)-3-hydroxyacyl]-alpha-D-glucosamine + holo-[ACP] + H(+)</text>
        <dbReference type="Rhea" id="RHEA:53836"/>
        <dbReference type="Rhea" id="RHEA-COMP:9685"/>
        <dbReference type="Rhea" id="RHEA-COMP:9945"/>
        <dbReference type="ChEBI" id="CHEBI:15378"/>
        <dbReference type="ChEBI" id="CHEBI:64479"/>
        <dbReference type="ChEBI" id="CHEBI:78827"/>
        <dbReference type="ChEBI" id="CHEBI:137740"/>
        <dbReference type="ChEBI" id="CHEBI:137748"/>
        <dbReference type="EC" id="2.3.1.191"/>
    </reaction>
</comment>
<keyword evidence="1 7" id="KW-0444">Lipid biosynthesis</keyword>
<keyword evidence="9" id="KW-1185">Reference proteome</keyword>
<comment type="function">
    <text evidence="7">Catalyzes the N-acylation of UDP-3-O-acylglucosamine using 3-hydroxyacyl-ACP as the acyl donor. Is involved in the biosynthesis of lipid A, a phosphorylated glycolipid that anchors the lipopolysaccharide to the outer membrane of the cell.</text>
</comment>
<dbReference type="GO" id="GO:0103118">
    <property type="term" value="F:UDP-3-O-[(3R)-3-hydroxyacyl]-glucosamine N-acyltransferase activity"/>
    <property type="evidence" value="ECO:0007669"/>
    <property type="project" value="UniProtKB-EC"/>
</dbReference>
<dbReference type="PhylomeDB" id="Q2RYE7"/>
<dbReference type="PANTHER" id="PTHR43378:SF2">
    <property type="entry name" value="UDP-3-O-ACYLGLUCOSAMINE N-ACYLTRANSFERASE 1, MITOCHONDRIAL-RELATED"/>
    <property type="match status" value="1"/>
</dbReference>
<dbReference type="eggNOG" id="COG1044">
    <property type="taxonomic scope" value="Bacteria"/>
</dbReference>
<dbReference type="UniPathway" id="UPA00973"/>
<evidence type="ECO:0000256" key="5">
    <source>
        <dbReference type="ARBA" id="ARBA00023098"/>
    </source>
</evidence>
<dbReference type="GO" id="GO:0016410">
    <property type="term" value="F:N-acyltransferase activity"/>
    <property type="evidence" value="ECO:0007669"/>
    <property type="project" value="InterPro"/>
</dbReference>
<dbReference type="HOGENOM" id="CLU_049865_0_0_5"/>
<keyword evidence="3 7" id="KW-0808">Transferase</keyword>
<dbReference type="Gene3D" id="3.40.1390.10">
    <property type="entry name" value="MurE/MurF, N-terminal domain"/>
    <property type="match status" value="1"/>
</dbReference>
<dbReference type="GO" id="GO:0009245">
    <property type="term" value="P:lipid A biosynthetic process"/>
    <property type="evidence" value="ECO:0007669"/>
    <property type="project" value="UniProtKB-UniRule"/>
</dbReference>
<feature type="active site" description="Proton acceptor" evidence="7">
    <location>
        <position position="285"/>
    </location>
</feature>
<dbReference type="InterPro" id="IPR001451">
    <property type="entry name" value="Hexapep"/>
</dbReference>
<comment type="similarity">
    <text evidence="7">Belongs to the transferase hexapeptide repeat family. LpxD subfamily.</text>
</comment>
<evidence type="ECO:0000313" key="9">
    <source>
        <dbReference type="Proteomes" id="UP000001929"/>
    </source>
</evidence>
<evidence type="ECO:0000256" key="4">
    <source>
        <dbReference type="ARBA" id="ARBA00022737"/>
    </source>
</evidence>
<evidence type="ECO:0000313" key="8">
    <source>
        <dbReference type="EMBL" id="ABC20848.1"/>
    </source>
</evidence>
<dbReference type="InterPro" id="IPR011004">
    <property type="entry name" value="Trimer_LpxA-like_sf"/>
</dbReference>
<keyword evidence="2 7" id="KW-0441">Lipid A biosynthesis</keyword>
<dbReference type="STRING" id="269796.Rru_A0043"/>
<dbReference type="AlphaFoldDB" id="Q2RYE7"/>
<dbReference type="InterPro" id="IPR007691">
    <property type="entry name" value="LpxD"/>
</dbReference>
<dbReference type="Gene3D" id="2.160.10.10">
    <property type="entry name" value="Hexapeptide repeat proteins"/>
    <property type="match status" value="1"/>
</dbReference>
<dbReference type="PROSITE" id="PS00101">
    <property type="entry name" value="HEXAPEP_TRANSFERASES"/>
    <property type="match status" value="2"/>
</dbReference>
<evidence type="ECO:0000256" key="6">
    <source>
        <dbReference type="ARBA" id="ARBA00023315"/>
    </source>
</evidence>
<dbReference type="EMBL" id="CP000230">
    <property type="protein sequence ID" value="ABC20848.1"/>
    <property type="molecule type" value="Genomic_DNA"/>
</dbReference>
<accession>Q2RYE7</accession>
<keyword evidence="4 7" id="KW-0677">Repeat</keyword>
<dbReference type="PATRIC" id="fig|269796.9.peg.92"/>
<comment type="subunit">
    <text evidence="7">Homotrimer.</text>
</comment>
<comment type="pathway">
    <text evidence="7">Bacterial outer membrane biogenesis; LPS lipid A biosynthesis.</text>
</comment>
<protein>
    <recommendedName>
        <fullName evidence="7">UDP-3-O-acylglucosamine N-acyltransferase</fullName>
        <ecNumber evidence="7">2.3.1.191</ecNumber>
    </recommendedName>
</protein>
<sequence length="389" mass="39963">MPAVCPVLWREAVCRSSSIQMTQPLPMTLTQVAEALGGTLHGQGDLIIRRPVHPARAEAGEGVTDLAVAMEPALLAALEGSAARAALVAGGAVPPAGSVDGWIEVGRPRFAMHVITGRFEQPARLAPGIHPSAVVEEGAEIGEGAALGPFVHVGFGARVGAGSRVHSGVSIGAGAVVGADCLLHPGVRIGERVRVGDRVILHANAVIGADGFSFVTPEPGSVESAKATGRVDAINSRLARIASLGAVVLGDDVEIGANTCIDRGTLDDTRIGDGTKIDDMVMIGHNVRVGRLCMLCAQVGIAGSAVIGDGVVLAGRVGVADHITIGDNAVVGAGSGVGSNIPPRSVWMGYPALPKDQATEHYLFSRRLKHLFKDVSELKKRIRSLTVPS</sequence>
<dbReference type="PANTHER" id="PTHR43378">
    <property type="entry name" value="UDP-3-O-ACYLGLUCOSAMINE N-ACYLTRANSFERASE"/>
    <property type="match status" value="1"/>
</dbReference>
<evidence type="ECO:0000256" key="2">
    <source>
        <dbReference type="ARBA" id="ARBA00022556"/>
    </source>
</evidence>
<dbReference type="NCBIfam" id="NF002060">
    <property type="entry name" value="PRK00892.1"/>
    <property type="match status" value="1"/>
</dbReference>
<name>Q2RYE7_RHORT</name>
<proteinExistence type="inferred from homology"/>